<reference evidence="1" key="1">
    <citation type="journal article" date="2022" name="bioRxiv">
        <title>Population genetic analysis of Ophidiomyces ophidiicola, the causative agent of snake fungal disease, indicates recent introductions to the USA.</title>
        <authorList>
            <person name="Ladner J.T."/>
            <person name="Palmer J.M."/>
            <person name="Ettinger C.L."/>
            <person name="Stajich J.E."/>
            <person name="Farrell T.M."/>
            <person name="Glorioso B.M."/>
            <person name="Lawson B."/>
            <person name="Price S.J."/>
            <person name="Stengle A.G."/>
            <person name="Grear D.A."/>
            <person name="Lorch J.M."/>
        </authorList>
    </citation>
    <scope>NUCLEOTIDE SEQUENCE</scope>
    <source>
        <strain evidence="1">NWHC 24266-5</strain>
    </source>
</reference>
<name>A0ACB8UNK2_9EURO</name>
<evidence type="ECO:0000313" key="1">
    <source>
        <dbReference type="EMBL" id="KAI2381889.1"/>
    </source>
</evidence>
<proteinExistence type="predicted"/>
<sequence>MATAGKKKTKNKKKKKKKISRQCSALTHSFDACKNRAATVPALLPVCWAHRKLGRTVTFCQAVLARNRKCLKKIPWCERRQVCAKHADFPLPCHILRLPTELRQQIFSYILDDYKSQYAEFYTYFSFLKMAQLNHQIFEEACDVLYRNFECKIYFYREELYILGRKCLLVQPGSWQYFKQYCFTLERRENHEQAFNNIKLIATHLNGPDIKLHILVRAYAHDVRCIRDVYKALPSFLDAFRQLGSVREARLTIDPDPSTRLREIEQRGGLSEETTAIVLGWVQYYKQWIDEMERGHSA</sequence>
<dbReference type="EMBL" id="JALBCA010000160">
    <property type="protein sequence ID" value="KAI2381889.1"/>
    <property type="molecule type" value="Genomic_DNA"/>
</dbReference>
<gene>
    <name evidence="1" type="ORF">LOY88_006500</name>
</gene>
<comment type="caution">
    <text evidence="1">The sequence shown here is derived from an EMBL/GenBank/DDBJ whole genome shotgun (WGS) entry which is preliminary data.</text>
</comment>
<organism evidence="1">
    <name type="scientific">Ophidiomyces ophidiicola</name>
    <dbReference type="NCBI Taxonomy" id="1387563"/>
    <lineage>
        <taxon>Eukaryota</taxon>
        <taxon>Fungi</taxon>
        <taxon>Dikarya</taxon>
        <taxon>Ascomycota</taxon>
        <taxon>Pezizomycotina</taxon>
        <taxon>Eurotiomycetes</taxon>
        <taxon>Eurotiomycetidae</taxon>
        <taxon>Onygenales</taxon>
        <taxon>Onygenaceae</taxon>
        <taxon>Ophidiomyces</taxon>
    </lineage>
</organism>
<accession>A0ACB8UNK2</accession>
<protein>
    <submittedName>
        <fullName evidence="1">Uncharacterized protein</fullName>
    </submittedName>
</protein>